<evidence type="ECO:0000313" key="2">
    <source>
        <dbReference type="Proteomes" id="UP000286415"/>
    </source>
</evidence>
<proteinExistence type="predicted"/>
<keyword evidence="2" id="KW-1185">Reference proteome</keyword>
<accession>A0A419PQ92</accession>
<gene>
    <name evidence="1" type="ORF">CSKR_110361</name>
</gene>
<name>A0A419PQ92_CLOSI</name>
<sequence length="101" mass="11606">MVETTVVEDLKASQFRSLTVIQQNNPCRRLVPSPSETMIHRFFEIEGYAIFTPNVSQISRRYPNLSFYFTLVSPYGLEIARWLKRELTDQNVGDSNAASAF</sequence>
<reference evidence="1 2" key="1">
    <citation type="journal article" date="2018" name="Biotechnol. Adv.">
        <title>Improved genomic resources and new bioinformatic workflow for the carcinogenic parasite Clonorchis sinensis: Biotechnological implications.</title>
        <authorList>
            <person name="Wang D."/>
            <person name="Korhonen P.K."/>
            <person name="Gasser R.B."/>
            <person name="Young N.D."/>
        </authorList>
    </citation>
    <scope>NUCLEOTIDE SEQUENCE [LARGE SCALE GENOMIC DNA]</scope>
    <source>
        <strain evidence="1">Cs-k2</strain>
    </source>
</reference>
<protein>
    <submittedName>
        <fullName evidence="1">Uncharacterized protein</fullName>
    </submittedName>
</protein>
<dbReference type="InParanoid" id="A0A419PQ92"/>
<dbReference type="AlphaFoldDB" id="A0A419PQ92"/>
<reference evidence="1 2" key="2">
    <citation type="journal article" date="2021" name="Genomics">
        <title>High-quality reference genome for Clonorchis sinensis.</title>
        <authorList>
            <person name="Young N.D."/>
            <person name="Stroehlein A.J."/>
            <person name="Kinkar L."/>
            <person name="Wang T."/>
            <person name="Sohn W.M."/>
            <person name="Chang B.C.H."/>
            <person name="Kaur P."/>
            <person name="Weisz D."/>
            <person name="Dudchenko O."/>
            <person name="Aiden E.L."/>
            <person name="Korhonen P.K."/>
            <person name="Gasser R.B."/>
        </authorList>
    </citation>
    <scope>NUCLEOTIDE SEQUENCE [LARGE SCALE GENOMIC DNA]</scope>
    <source>
        <strain evidence="1">Cs-k2</strain>
    </source>
</reference>
<comment type="caution">
    <text evidence="1">The sequence shown here is derived from an EMBL/GenBank/DDBJ whole genome shotgun (WGS) entry which is preliminary data.</text>
</comment>
<organism evidence="1 2">
    <name type="scientific">Clonorchis sinensis</name>
    <name type="common">Chinese liver fluke</name>
    <dbReference type="NCBI Taxonomy" id="79923"/>
    <lineage>
        <taxon>Eukaryota</taxon>
        <taxon>Metazoa</taxon>
        <taxon>Spiralia</taxon>
        <taxon>Lophotrochozoa</taxon>
        <taxon>Platyhelminthes</taxon>
        <taxon>Trematoda</taxon>
        <taxon>Digenea</taxon>
        <taxon>Opisthorchiida</taxon>
        <taxon>Opisthorchiata</taxon>
        <taxon>Opisthorchiidae</taxon>
        <taxon>Clonorchis</taxon>
    </lineage>
</organism>
<dbReference type="EMBL" id="NIRI02000042">
    <property type="protein sequence ID" value="KAG5451952.1"/>
    <property type="molecule type" value="Genomic_DNA"/>
</dbReference>
<evidence type="ECO:0000313" key="1">
    <source>
        <dbReference type="EMBL" id="KAG5451952.1"/>
    </source>
</evidence>
<dbReference type="Proteomes" id="UP000286415">
    <property type="component" value="Unassembled WGS sequence"/>
</dbReference>